<dbReference type="GO" id="GO:0016491">
    <property type="term" value="F:oxidoreductase activity"/>
    <property type="evidence" value="ECO:0007669"/>
    <property type="project" value="InterPro"/>
</dbReference>
<dbReference type="NCBIfam" id="TIGR00384">
    <property type="entry name" value="dhsB"/>
    <property type="match status" value="1"/>
</dbReference>
<dbReference type="GO" id="GO:0009055">
    <property type="term" value="F:electron transfer activity"/>
    <property type="evidence" value="ECO:0007669"/>
    <property type="project" value="InterPro"/>
</dbReference>
<evidence type="ECO:0000256" key="5">
    <source>
        <dbReference type="ARBA" id="ARBA00023004"/>
    </source>
</evidence>
<protein>
    <submittedName>
        <fullName evidence="8">Succinate dehydrogenase/fumarate reductase iron-sulfur subunit</fullName>
    </submittedName>
</protein>
<evidence type="ECO:0000256" key="6">
    <source>
        <dbReference type="ARBA" id="ARBA00023014"/>
    </source>
</evidence>
<dbReference type="EMBL" id="QLOE01000001">
    <property type="protein sequence ID" value="RAO79731.1"/>
    <property type="molecule type" value="Genomic_DNA"/>
</dbReference>
<dbReference type="InterPro" id="IPR004017">
    <property type="entry name" value="Cys_rich_dom"/>
</dbReference>
<sequence length="498" mass="55632">MIKIKILRFDPEKDNEPYIEEYRIPFKEKMKIIDALNLVNDKYGANIAFRSSCRAGQCGSCAVKMDGEVVLACKAEVKDGARIEPLDLPVIKDLIVDRGEIEEKARRMRLYLESTGEGLQKIRPEDYMDSKKLRSCIECFSCIAACPVIKESSEFAGPYFMNYLSKFAFDPRDKANRAKKGFEEGLYCCTTCAKCEEICPKQLNIPGDAIEKLRALACKQDIGPLEAHKKVKKLIEETGRSVEHIKEGFIESLELEGENPKLGFFTGCLVDYRIPEVGLALLRVLKKHGIEIDVPANQVCCGSPMIRTGQTDIVKELVAQNKKALQGYDAIITVCAGCGSTLKNDYPKYGLKLNVLDISELLAENLNTEDMKPVNMRVTYHDPCHLARGQGIRLEPRKILKRIKGLEFIEMEKPDQCCGSGGGVKSGKPDLAYSLGKKKADMIKKLGVDAVITICPFCQLHIKDSLEREGLENIKVMNILELLDLAYNENGTGKDKKT</sequence>
<dbReference type="SUPFAM" id="SSF46548">
    <property type="entry name" value="alpha-helical ferredoxin"/>
    <property type="match status" value="1"/>
</dbReference>
<dbReference type="PANTHER" id="PTHR32479:SF17">
    <property type="entry name" value="GLYCOLATE OXIDASE IRON-SULFUR SUBUNIT"/>
    <property type="match status" value="1"/>
</dbReference>
<keyword evidence="2" id="KW-0001">2Fe-2S</keyword>
<evidence type="ECO:0000313" key="8">
    <source>
        <dbReference type="EMBL" id="RAO79731.1"/>
    </source>
</evidence>
<dbReference type="SUPFAM" id="SSF54292">
    <property type="entry name" value="2Fe-2S ferredoxin-like"/>
    <property type="match status" value="1"/>
</dbReference>
<dbReference type="PROSITE" id="PS51085">
    <property type="entry name" value="2FE2S_FER_2"/>
    <property type="match status" value="1"/>
</dbReference>
<dbReference type="PANTHER" id="PTHR32479">
    <property type="entry name" value="GLYCOLATE OXIDASE IRON-SULFUR SUBUNIT"/>
    <property type="match status" value="1"/>
</dbReference>
<proteinExistence type="predicted"/>
<dbReference type="Pfam" id="PF13183">
    <property type="entry name" value="Fer4_8"/>
    <property type="match status" value="1"/>
</dbReference>
<keyword evidence="9" id="KW-1185">Reference proteome</keyword>
<dbReference type="Gene3D" id="3.10.20.30">
    <property type="match status" value="1"/>
</dbReference>
<dbReference type="GO" id="GO:0051539">
    <property type="term" value="F:4 iron, 4 sulfur cluster binding"/>
    <property type="evidence" value="ECO:0007669"/>
    <property type="project" value="UniProtKB-KW"/>
</dbReference>
<evidence type="ECO:0000256" key="2">
    <source>
        <dbReference type="ARBA" id="ARBA00022714"/>
    </source>
</evidence>
<dbReference type="GO" id="GO:0051537">
    <property type="term" value="F:2 iron, 2 sulfur cluster binding"/>
    <property type="evidence" value="ECO:0007669"/>
    <property type="project" value="UniProtKB-KW"/>
</dbReference>
<dbReference type="NCBIfam" id="NF004898">
    <property type="entry name" value="PRK06259.1"/>
    <property type="match status" value="1"/>
</dbReference>
<reference evidence="8 9" key="1">
    <citation type="submission" date="2018-06" db="EMBL/GenBank/DDBJ databases">
        <title>Draft genome sequence of hyperthermophilic methanogen Methanothermobacter tenebrarum sp. MCM-B 1447.</title>
        <authorList>
            <person name="Pore S.D."/>
            <person name="Dagar S."/>
            <person name="Dhakephalkar P.K."/>
        </authorList>
    </citation>
    <scope>NUCLEOTIDE SEQUENCE [LARGE SCALE GENOMIC DNA]</scope>
    <source>
        <strain evidence="8 9">MCM B 1447</strain>
    </source>
</reference>
<dbReference type="Pfam" id="PF02754">
    <property type="entry name" value="CCG"/>
    <property type="match status" value="2"/>
</dbReference>
<evidence type="ECO:0000259" key="7">
    <source>
        <dbReference type="PROSITE" id="PS51085"/>
    </source>
</evidence>
<accession>A0A328PEN6</accession>
<name>A0A328PEN6_9EURY</name>
<dbReference type="InterPro" id="IPR004489">
    <property type="entry name" value="Succ_DH/fum_Rdtase_Fe-S"/>
</dbReference>
<organism evidence="8 9">
    <name type="scientific">Methanothermobacter tenebrarum</name>
    <dbReference type="NCBI Taxonomy" id="680118"/>
    <lineage>
        <taxon>Archaea</taxon>
        <taxon>Methanobacteriati</taxon>
        <taxon>Methanobacteriota</taxon>
        <taxon>Methanomada group</taxon>
        <taxon>Methanobacteria</taxon>
        <taxon>Methanobacteriales</taxon>
        <taxon>Methanobacteriaceae</taxon>
        <taxon>Methanothermobacter</taxon>
    </lineage>
</organism>
<dbReference type="Pfam" id="PF13085">
    <property type="entry name" value="Fer2_3"/>
    <property type="match status" value="1"/>
</dbReference>
<comment type="caution">
    <text evidence="8">The sequence shown here is derived from an EMBL/GenBank/DDBJ whole genome shotgun (WGS) entry which is preliminary data.</text>
</comment>
<keyword evidence="3" id="KW-0479">Metal-binding</keyword>
<dbReference type="PROSITE" id="PS00198">
    <property type="entry name" value="4FE4S_FER_1"/>
    <property type="match status" value="1"/>
</dbReference>
<evidence type="ECO:0000313" key="9">
    <source>
        <dbReference type="Proteomes" id="UP000249782"/>
    </source>
</evidence>
<dbReference type="Gene3D" id="1.10.1060.10">
    <property type="entry name" value="Alpha-helical ferredoxin"/>
    <property type="match status" value="1"/>
</dbReference>
<dbReference type="InterPro" id="IPR036010">
    <property type="entry name" value="2Fe-2S_ferredoxin-like_sf"/>
</dbReference>
<evidence type="ECO:0000256" key="4">
    <source>
        <dbReference type="ARBA" id="ARBA00022737"/>
    </source>
</evidence>
<evidence type="ECO:0000256" key="3">
    <source>
        <dbReference type="ARBA" id="ARBA00022723"/>
    </source>
</evidence>
<gene>
    <name evidence="8" type="ORF">DPC56_00095</name>
</gene>
<dbReference type="InterPro" id="IPR012675">
    <property type="entry name" value="Beta-grasp_dom_sf"/>
</dbReference>
<dbReference type="Proteomes" id="UP000249782">
    <property type="component" value="Unassembled WGS sequence"/>
</dbReference>
<dbReference type="GO" id="GO:0046872">
    <property type="term" value="F:metal ion binding"/>
    <property type="evidence" value="ECO:0007669"/>
    <property type="project" value="UniProtKB-KW"/>
</dbReference>
<dbReference type="InterPro" id="IPR009051">
    <property type="entry name" value="Helical_ferredxn"/>
</dbReference>
<dbReference type="PROSITE" id="PS00197">
    <property type="entry name" value="2FE2S_FER_1"/>
    <property type="match status" value="1"/>
</dbReference>
<dbReference type="InterPro" id="IPR006058">
    <property type="entry name" value="2Fe2S_fd_BS"/>
</dbReference>
<dbReference type="OrthoDB" id="42878at2157"/>
<dbReference type="InterPro" id="IPR001041">
    <property type="entry name" value="2Fe-2S_ferredoxin-type"/>
</dbReference>
<dbReference type="InterPro" id="IPR017896">
    <property type="entry name" value="4Fe4S_Fe-S-bd"/>
</dbReference>
<keyword evidence="5" id="KW-0408">Iron</keyword>
<dbReference type="InterPro" id="IPR025192">
    <property type="entry name" value="Succ_DH/fum_Rdtase_N"/>
</dbReference>
<keyword evidence="4" id="KW-0677">Repeat</keyword>
<dbReference type="CDD" id="cd00207">
    <property type="entry name" value="fer2"/>
    <property type="match status" value="1"/>
</dbReference>
<dbReference type="RefSeq" id="WP_112093042.1">
    <property type="nucleotide sequence ID" value="NZ_QLOE01000001.1"/>
</dbReference>
<keyword evidence="1" id="KW-0004">4Fe-4S</keyword>
<feature type="domain" description="2Fe-2S ferredoxin-type" evidence="7">
    <location>
        <begin position="2"/>
        <end position="89"/>
    </location>
</feature>
<dbReference type="AlphaFoldDB" id="A0A328PEN6"/>
<keyword evidence="6" id="KW-0411">Iron-sulfur</keyword>
<evidence type="ECO:0000256" key="1">
    <source>
        <dbReference type="ARBA" id="ARBA00022485"/>
    </source>
</evidence>
<dbReference type="InterPro" id="IPR017900">
    <property type="entry name" value="4Fe4S_Fe_S_CS"/>
</dbReference>
<dbReference type="GO" id="GO:0006099">
    <property type="term" value="P:tricarboxylic acid cycle"/>
    <property type="evidence" value="ECO:0007669"/>
    <property type="project" value="InterPro"/>
</dbReference>